<sequence length="1492" mass="165813">MAANSTLPVPLALFALCSSAEGWGPVSQYHDFTPCFVDGLVNAASGFLLLLGATQVARMRVAKPWYPFVKDFYFYLKLSLVAFQAALYGGLAVLAAPGSIVTPVLAIISLVVAFAAHYLQHNKRVVSSSVLLTYWFLSIVFGAFKLVNFWMRSDLNDAFVAQALLTANALVILIVEHTSTKKAAPRDVVFQKLLARLSPYEKADLFSKITFTWMTPLMRKGHEQFLTEKHLPTLPKELQSSTSSTLFTLNYYNDAHKPKISLTRALLKSFAQSFLLGGVFKAIQDCLAFVQPQLLRLLIKFVTTYTDDKTPQEPLIKGLAIAGAMFVVGVCQTAALHQYFQRAFDTGMKLKSSLISTIYQKSLKLSNESKGSKNTGDIVNLMSVDTQRLQDLTQNLTIMWSGPFQIILCLASLHSLLGNAMWAGVLIMVIMIPFNGFLARIQKTLQKQQMKNKDERTRLISEILNNIKSLKLYGWEEPYKSKLNYVRNEKELKNLKVMGIFQAISNLTWSVAPFLVSCFTFALFVTINKDTPLSTDIVFPALALFNLLSFPLAVIPNVITSVVEASVAISRLSSFFEMEELQIDAVQRIPTKAANVGDISVEVSGGTFLWSRVPTYKVALSDINFIARKGQLTCVVGKVGSGKSSLVQAILGDLYKSQGTVVTHGKIAYTSQVAWIMNGTVKENILFGHKYDPAFYQQVLKACALTVDLQILPEGDATEVGEKGISLSGGQKARLSLARAVYSRADIYLLDDPLSAVDEHVGRHLIDHVLGPNGLLSHKCKILATNSISVLEIANHISMVSGGEIVESGTYMDVLAKPESHLAQLINEFGKKKRTGAAESVITTRAGTPDNVNLDNLESDVASLVDGVSLRRASLASLRYHDDEEEDVEQQNGASTNKYEFREQGKVKWDVYFAYAKACNPQWVILLLSFMVLSMGASVSGNLWLKHWSEVNTEKGYNPHVGMYLGVYFGLGFLASSLTLSQTVILWIFCSIQGSKYLHNGMVDSVLRAPMSFFETTPIGRILNRFSNDIYKVDEILARVFSMFFANSVKVLFTIIVICFTTWEFLFMVLPLGVLYIYYQQYYLKTSRELRRLDSVSRSPVFAHFQETLNGVSLLRAYGQEERFNFLNESKVDRNMQAYNPSINANRWLAVRLEFLGSLVILGAAGLSIIALPSGKITAGMVGLSVSYALQITQSLNWIVRMTVEVESNIVSVERIMEYSELVPEAPEIIEYNRPPANWPRQGAIKFNEYSTKYRPELDLVLRKISLEINPREKVGIVGRTGAGKSSLTMALFRIIESTHGNIEIDGIRTSSIGLSDLRHKLSIIPQDSQVFEGTIRDNLDPTEVFSDEQIWKALELSHLKHHVLTMEQDGEGSGLHVKLSEGGSNLSVGQRQLMCLARALLIPSAILVLDEATAAVDVETDRLIQETIRDAFKDRTILTIAHRLNTILDSDRIIVLEKGEVAEFDTPANLLKKKESLFYALCKEGGFVNEE</sequence>
<evidence type="ECO:0000256" key="13">
    <source>
        <dbReference type="ARBA" id="ARBA00053425"/>
    </source>
</evidence>
<evidence type="ECO:0008006" key="20">
    <source>
        <dbReference type="Google" id="ProtNLM"/>
    </source>
</evidence>
<name>A0A1E3QR80_9ASCO</name>
<dbReference type="GO" id="GO:0042592">
    <property type="term" value="P:homeostatic process"/>
    <property type="evidence" value="ECO:0007669"/>
    <property type="project" value="UniProtKB-ARBA"/>
</dbReference>
<evidence type="ECO:0000256" key="11">
    <source>
        <dbReference type="ARBA" id="ARBA00022989"/>
    </source>
</evidence>
<dbReference type="STRING" id="984486.A0A1E3QR80"/>
<dbReference type="GeneID" id="30146537"/>
<evidence type="ECO:0000256" key="2">
    <source>
        <dbReference type="ARBA" id="ARBA00009726"/>
    </source>
</evidence>
<feature type="signal peptide" evidence="15">
    <location>
        <begin position="1"/>
        <end position="22"/>
    </location>
</feature>
<feature type="transmembrane region" description="Helical" evidence="14">
    <location>
        <begin position="965"/>
        <end position="989"/>
    </location>
</feature>
<dbReference type="CDD" id="cd03244">
    <property type="entry name" value="ABCC_MRP_domain2"/>
    <property type="match status" value="1"/>
</dbReference>
<dbReference type="FunFam" id="1.20.1560.10:FF:000020">
    <property type="entry name" value="ABC metal ion transporter"/>
    <property type="match status" value="1"/>
</dbReference>
<dbReference type="InterPro" id="IPR050173">
    <property type="entry name" value="ABC_transporter_C-like"/>
</dbReference>
<feature type="domain" description="ABC transporter" evidence="16">
    <location>
        <begin position="1245"/>
        <end position="1484"/>
    </location>
</feature>
<evidence type="ECO:0000259" key="16">
    <source>
        <dbReference type="PROSITE" id="PS50893"/>
    </source>
</evidence>
<dbReference type="InterPro" id="IPR011527">
    <property type="entry name" value="ABC1_TM_dom"/>
</dbReference>
<dbReference type="InterPro" id="IPR003593">
    <property type="entry name" value="AAA+_ATPase"/>
</dbReference>
<dbReference type="EMBL" id="KV454430">
    <property type="protein sequence ID" value="ODQ80199.1"/>
    <property type="molecule type" value="Genomic_DNA"/>
</dbReference>
<keyword evidence="7" id="KW-0677">Repeat</keyword>
<evidence type="ECO:0000256" key="15">
    <source>
        <dbReference type="SAM" id="SignalP"/>
    </source>
</evidence>
<evidence type="ECO:0000256" key="10">
    <source>
        <dbReference type="ARBA" id="ARBA00022967"/>
    </source>
</evidence>
<accession>A0A1E3QR80</accession>
<evidence type="ECO:0000256" key="6">
    <source>
        <dbReference type="ARBA" id="ARBA00022692"/>
    </source>
</evidence>
<feature type="transmembrane region" description="Helical" evidence="14">
    <location>
        <begin position="72"/>
        <end position="94"/>
    </location>
</feature>
<dbReference type="FunFam" id="3.40.50.300:FF:000450">
    <property type="entry name" value="ABC transporter C family member 2"/>
    <property type="match status" value="1"/>
</dbReference>
<dbReference type="RefSeq" id="XP_018985527.1">
    <property type="nucleotide sequence ID" value="XM_019128684.1"/>
</dbReference>
<dbReference type="InterPro" id="IPR036640">
    <property type="entry name" value="ABC1_TM_sf"/>
</dbReference>
<keyword evidence="5" id="KW-0926">Vacuole</keyword>
<feature type="domain" description="ABC transmembrane type-1" evidence="17">
    <location>
        <begin position="925"/>
        <end position="1208"/>
    </location>
</feature>
<dbReference type="InterPro" id="IPR027417">
    <property type="entry name" value="P-loop_NTPase"/>
</dbReference>
<dbReference type="FunFam" id="1.20.1560.10:FF:000001">
    <property type="entry name" value="ATP-binding cassette subfamily C member 1"/>
    <property type="match status" value="1"/>
</dbReference>
<dbReference type="CDD" id="cd18603">
    <property type="entry name" value="ABC_6TM_MRP1_2_3_6_D2_like"/>
    <property type="match status" value="1"/>
</dbReference>
<dbReference type="FunFam" id="3.40.50.300:FF:000565">
    <property type="entry name" value="ABC bile acid transporter"/>
    <property type="match status" value="1"/>
</dbReference>
<keyword evidence="19" id="KW-1185">Reference proteome</keyword>
<keyword evidence="3" id="KW-0813">Transport</keyword>
<evidence type="ECO:0000256" key="3">
    <source>
        <dbReference type="ARBA" id="ARBA00022448"/>
    </source>
</evidence>
<dbReference type="Gene3D" id="3.40.50.300">
    <property type="entry name" value="P-loop containing nucleotide triphosphate hydrolases"/>
    <property type="match status" value="2"/>
</dbReference>
<comment type="similarity">
    <text evidence="2">Belongs to the ABC transporter superfamily. ABCC family. Conjugate transporter (TC 3.A.1.208) subfamily.</text>
</comment>
<dbReference type="InterPro" id="IPR056227">
    <property type="entry name" value="TMD0_ABC"/>
</dbReference>
<dbReference type="CDD" id="cd18595">
    <property type="entry name" value="ABC_6TM_MRP1_2_3_6_D1_like"/>
    <property type="match status" value="1"/>
</dbReference>
<keyword evidence="10" id="KW-1278">Translocase</keyword>
<dbReference type="GO" id="GO:0005524">
    <property type="term" value="F:ATP binding"/>
    <property type="evidence" value="ECO:0007669"/>
    <property type="project" value="UniProtKB-KW"/>
</dbReference>
<feature type="transmembrane region" description="Helical" evidence="14">
    <location>
        <begin position="503"/>
        <end position="525"/>
    </location>
</feature>
<evidence type="ECO:0000256" key="14">
    <source>
        <dbReference type="SAM" id="Phobius"/>
    </source>
</evidence>
<organism evidence="18 19">
    <name type="scientific">Babjeviella inositovora NRRL Y-12698</name>
    <dbReference type="NCBI Taxonomy" id="984486"/>
    <lineage>
        <taxon>Eukaryota</taxon>
        <taxon>Fungi</taxon>
        <taxon>Dikarya</taxon>
        <taxon>Ascomycota</taxon>
        <taxon>Saccharomycotina</taxon>
        <taxon>Pichiomycetes</taxon>
        <taxon>Serinales incertae sedis</taxon>
        <taxon>Babjeviella</taxon>
    </lineage>
</organism>
<evidence type="ECO:0000313" key="18">
    <source>
        <dbReference type="EMBL" id="ODQ80199.1"/>
    </source>
</evidence>
<dbReference type="PANTHER" id="PTHR24223:SF443">
    <property type="entry name" value="MULTIDRUG-RESISTANCE LIKE PROTEIN 1, ISOFORM I"/>
    <property type="match status" value="1"/>
</dbReference>
<dbReference type="Pfam" id="PF24357">
    <property type="entry name" value="TMD0_ABC"/>
    <property type="match status" value="1"/>
</dbReference>
<evidence type="ECO:0000256" key="9">
    <source>
        <dbReference type="ARBA" id="ARBA00022840"/>
    </source>
</evidence>
<dbReference type="SMART" id="SM00382">
    <property type="entry name" value="AAA"/>
    <property type="match status" value="2"/>
</dbReference>
<keyword evidence="9" id="KW-0067">ATP-binding</keyword>
<dbReference type="CDD" id="cd03250">
    <property type="entry name" value="ABCC_MRP_domain1"/>
    <property type="match status" value="1"/>
</dbReference>
<keyword evidence="6 14" id="KW-0812">Transmembrane</keyword>
<feature type="transmembrane region" description="Helical" evidence="14">
    <location>
        <begin position="100"/>
        <end position="119"/>
    </location>
</feature>
<comment type="function">
    <text evidence="13">Cooperates for the ATP-dependent vacuolar transport of bilirubin and glutathione conjugates.</text>
</comment>
<dbReference type="GO" id="GO:0140359">
    <property type="term" value="F:ABC-type transporter activity"/>
    <property type="evidence" value="ECO:0007669"/>
    <property type="project" value="InterPro"/>
</dbReference>
<reference evidence="19" key="1">
    <citation type="submission" date="2016-05" db="EMBL/GenBank/DDBJ databases">
        <title>Comparative genomics of biotechnologically important yeasts.</title>
        <authorList>
            <consortium name="DOE Joint Genome Institute"/>
            <person name="Riley R."/>
            <person name="Haridas S."/>
            <person name="Wolfe K.H."/>
            <person name="Lopes M.R."/>
            <person name="Hittinger C.T."/>
            <person name="Goker M."/>
            <person name="Salamov A."/>
            <person name="Wisecaver J."/>
            <person name="Long T.M."/>
            <person name="Aerts A.L."/>
            <person name="Barry K."/>
            <person name="Choi C."/>
            <person name="Clum A."/>
            <person name="Coughlan A.Y."/>
            <person name="Deshpande S."/>
            <person name="Douglass A.P."/>
            <person name="Hanson S.J."/>
            <person name="Klenk H.-P."/>
            <person name="Labutti K."/>
            <person name="Lapidus A."/>
            <person name="Lindquist E."/>
            <person name="Lipzen A."/>
            <person name="Meier-Kolthoff J.P."/>
            <person name="Ohm R.A."/>
            <person name="Otillar R.P."/>
            <person name="Pangilinan J."/>
            <person name="Peng Y."/>
            <person name="Rokas A."/>
            <person name="Rosa C.A."/>
            <person name="Scheuner C."/>
            <person name="Sibirny A.A."/>
            <person name="Slot J.C."/>
            <person name="Stielow J.B."/>
            <person name="Sun H."/>
            <person name="Kurtzman C.P."/>
            <person name="Blackwell M."/>
            <person name="Grigoriev I.V."/>
            <person name="Jeffries T.W."/>
        </authorList>
    </citation>
    <scope>NUCLEOTIDE SEQUENCE [LARGE SCALE GENOMIC DNA]</scope>
    <source>
        <strain evidence="19">NRRL Y-12698</strain>
    </source>
</reference>
<feature type="transmembrane region" description="Helical" evidence="14">
    <location>
        <begin position="420"/>
        <end position="441"/>
    </location>
</feature>
<feature type="chain" id="PRO_5009134360" description="Metal resistance protein YCF1" evidence="15">
    <location>
        <begin position="23"/>
        <end position="1492"/>
    </location>
</feature>
<feature type="transmembrane region" description="Helical" evidence="14">
    <location>
        <begin position="32"/>
        <end position="51"/>
    </location>
</feature>
<dbReference type="GO" id="GO:0016887">
    <property type="term" value="F:ATP hydrolysis activity"/>
    <property type="evidence" value="ECO:0007669"/>
    <property type="project" value="InterPro"/>
</dbReference>
<dbReference type="Proteomes" id="UP000094336">
    <property type="component" value="Unassembled WGS sequence"/>
</dbReference>
<keyword evidence="12 14" id="KW-0472">Membrane</keyword>
<feature type="transmembrane region" description="Helical" evidence="14">
    <location>
        <begin position="157"/>
        <end position="175"/>
    </location>
</feature>
<feature type="transmembrane region" description="Helical" evidence="14">
    <location>
        <begin position="923"/>
        <end position="945"/>
    </location>
</feature>
<gene>
    <name evidence="18" type="ORF">BABINDRAFT_161174</name>
</gene>
<evidence type="ECO:0000256" key="8">
    <source>
        <dbReference type="ARBA" id="ARBA00022741"/>
    </source>
</evidence>
<proteinExistence type="inferred from homology"/>
<dbReference type="InterPro" id="IPR003439">
    <property type="entry name" value="ABC_transporter-like_ATP-bd"/>
</dbReference>
<dbReference type="PROSITE" id="PS50893">
    <property type="entry name" value="ABC_TRANSPORTER_2"/>
    <property type="match status" value="2"/>
</dbReference>
<comment type="subcellular location">
    <subcellularLocation>
        <location evidence="1">Vacuole membrane</location>
        <topology evidence="1">Multi-pass membrane protein</topology>
    </subcellularLocation>
</comment>
<feature type="transmembrane region" description="Helical" evidence="14">
    <location>
        <begin position="1155"/>
        <end position="1172"/>
    </location>
</feature>
<dbReference type="Gene3D" id="1.20.1560.10">
    <property type="entry name" value="ABC transporter type 1, transmembrane domain"/>
    <property type="match status" value="2"/>
</dbReference>
<keyword evidence="4" id="KW-0597">Phosphoprotein</keyword>
<evidence type="ECO:0000256" key="12">
    <source>
        <dbReference type="ARBA" id="ARBA00023136"/>
    </source>
</evidence>
<evidence type="ECO:0000256" key="4">
    <source>
        <dbReference type="ARBA" id="ARBA00022553"/>
    </source>
</evidence>
<evidence type="ECO:0000256" key="5">
    <source>
        <dbReference type="ARBA" id="ARBA00022554"/>
    </source>
</evidence>
<feature type="transmembrane region" description="Helical" evidence="14">
    <location>
        <begin position="537"/>
        <end position="563"/>
    </location>
</feature>
<dbReference type="Pfam" id="PF00005">
    <property type="entry name" value="ABC_tran"/>
    <property type="match status" value="2"/>
</dbReference>
<dbReference type="PROSITE" id="PS00211">
    <property type="entry name" value="ABC_TRANSPORTER_1"/>
    <property type="match status" value="2"/>
</dbReference>
<feature type="domain" description="ABC transmembrane type-1" evidence="17">
    <location>
        <begin position="275"/>
        <end position="564"/>
    </location>
</feature>
<protein>
    <recommendedName>
        <fullName evidence="20">Metal resistance protein YCF1</fullName>
    </recommendedName>
</protein>
<evidence type="ECO:0000259" key="17">
    <source>
        <dbReference type="PROSITE" id="PS50929"/>
    </source>
</evidence>
<feature type="transmembrane region" description="Helical" evidence="14">
    <location>
        <begin position="1051"/>
        <end position="1079"/>
    </location>
</feature>
<evidence type="ECO:0000256" key="7">
    <source>
        <dbReference type="ARBA" id="ARBA00022737"/>
    </source>
</evidence>
<keyword evidence="8" id="KW-0547">Nucleotide-binding</keyword>
<dbReference type="OrthoDB" id="6500128at2759"/>
<dbReference type="SUPFAM" id="SSF52540">
    <property type="entry name" value="P-loop containing nucleoside triphosphate hydrolases"/>
    <property type="match status" value="2"/>
</dbReference>
<dbReference type="Pfam" id="PF00664">
    <property type="entry name" value="ABC_membrane"/>
    <property type="match status" value="2"/>
</dbReference>
<evidence type="ECO:0000256" key="1">
    <source>
        <dbReference type="ARBA" id="ARBA00004128"/>
    </source>
</evidence>
<keyword evidence="11 14" id="KW-1133">Transmembrane helix</keyword>
<dbReference type="GO" id="GO:0042144">
    <property type="term" value="P:vacuole fusion, non-autophagic"/>
    <property type="evidence" value="ECO:0007669"/>
    <property type="project" value="UniProtKB-ARBA"/>
</dbReference>
<dbReference type="GO" id="GO:0000329">
    <property type="term" value="C:fungal-type vacuole membrane"/>
    <property type="evidence" value="ECO:0007669"/>
    <property type="project" value="UniProtKB-ARBA"/>
</dbReference>
<dbReference type="PANTHER" id="PTHR24223">
    <property type="entry name" value="ATP-BINDING CASSETTE SUB-FAMILY C"/>
    <property type="match status" value="1"/>
</dbReference>
<feature type="domain" description="ABC transporter" evidence="16">
    <location>
        <begin position="601"/>
        <end position="827"/>
    </location>
</feature>
<dbReference type="PROSITE" id="PS50929">
    <property type="entry name" value="ABC_TM1F"/>
    <property type="match status" value="2"/>
</dbReference>
<dbReference type="InterPro" id="IPR017871">
    <property type="entry name" value="ABC_transporter-like_CS"/>
</dbReference>
<evidence type="ECO:0000313" key="19">
    <source>
        <dbReference type="Proteomes" id="UP000094336"/>
    </source>
</evidence>
<keyword evidence="15" id="KW-0732">Signal</keyword>
<dbReference type="SUPFAM" id="SSF90123">
    <property type="entry name" value="ABC transporter transmembrane region"/>
    <property type="match status" value="2"/>
</dbReference>
<feature type="transmembrane region" description="Helical" evidence="14">
    <location>
        <begin position="131"/>
        <end position="151"/>
    </location>
</feature>